<name>A0A6A5ZUP5_9PLEO</name>
<sequence length="102" mass="11761">MKALFHIAHALLVLVLTALLIRVVYYGFAILWADQHPQPVQSQQDSANAKLERPSPQEMAESMNTYWDMWDEDHCKHVCETSWTACLLRQCDQVPGVRRPNP</sequence>
<dbReference type="Proteomes" id="UP000799771">
    <property type="component" value="Unassembled WGS sequence"/>
</dbReference>
<dbReference type="OrthoDB" id="3781639at2759"/>
<protein>
    <submittedName>
        <fullName evidence="1">Uncharacterized protein</fullName>
    </submittedName>
</protein>
<dbReference type="AlphaFoldDB" id="A0A6A5ZUP5"/>
<dbReference type="GeneID" id="54409751"/>
<dbReference type="RefSeq" id="XP_033517764.1">
    <property type="nucleotide sequence ID" value="XM_033669319.1"/>
</dbReference>
<dbReference type="EMBL" id="ML977528">
    <property type="protein sequence ID" value="KAF2123370.1"/>
    <property type="molecule type" value="Genomic_DNA"/>
</dbReference>
<reference evidence="1" key="1">
    <citation type="journal article" date="2020" name="Stud. Mycol.">
        <title>101 Dothideomycetes genomes: a test case for predicting lifestyles and emergence of pathogens.</title>
        <authorList>
            <person name="Haridas S."/>
            <person name="Albert R."/>
            <person name="Binder M."/>
            <person name="Bloem J."/>
            <person name="Labutti K."/>
            <person name="Salamov A."/>
            <person name="Andreopoulos B."/>
            <person name="Baker S."/>
            <person name="Barry K."/>
            <person name="Bills G."/>
            <person name="Bluhm B."/>
            <person name="Cannon C."/>
            <person name="Castanera R."/>
            <person name="Culley D."/>
            <person name="Daum C."/>
            <person name="Ezra D."/>
            <person name="Gonzalez J."/>
            <person name="Henrissat B."/>
            <person name="Kuo A."/>
            <person name="Liang C."/>
            <person name="Lipzen A."/>
            <person name="Lutzoni F."/>
            <person name="Magnuson J."/>
            <person name="Mondo S."/>
            <person name="Nolan M."/>
            <person name="Ohm R."/>
            <person name="Pangilinan J."/>
            <person name="Park H.-J."/>
            <person name="Ramirez L."/>
            <person name="Alfaro M."/>
            <person name="Sun H."/>
            <person name="Tritt A."/>
            <person name="Yoshinaga Y."/>
            <person name="Zwiers L.-H."/>
            <person name="Turgeon B."/>
            <person name="Goodwin S."/>
            <person name="Spatafora J."/>
            <person name="Crous P."/>
            <person name="Grigoriev I."/>
        </authorList>
    </citation>
    <scope>NUCLEOTIDE SEQUENCE</scope>
    <source>
        <strain evidence="1">CBS 119687</strain>
    </source>
</reference>
<accession>A0A6A5ZUP5</accession>
<organism evidence="1 2">
    <name type="scientific">Dothidotthia symphoricarpi CBS 119687</name>
    <dbReference type="NCBI Taxonomy" id="1392245"/>
    <lineage>
        <taxon>Eukaryota</taxon>
        <taxon>Fungi</taxon>
        <taxon>Dikarya</taxon>
        <taxon>Ascomycota</taxon>
        <taxon>Pezizomycotina</taxon>
        <taxon>Dothideomycetes</taxon>
        <taxon>Pleosporomycetidae</taxon>
        <taxon>Pleosporales</taxon>
        <taxon>Dothidotthiaceae</taxon>
        <taxon>Dothidotthia</taxon>
    </lineage>
</organism>
<proteinExistence type="predicted"/>
<gene>
    <name evidence="1" type="ORF">P153DRAFT_371695</name>
</gene>
<evidence type="ECO:0000313" key="2">
    <source>
        <dbReference type="Proteomes" id="UP000799771"/>
    </source>
</evidence>
<evidence type="ECO:0000313" key="1">
    <source>
        <dbReference type="EMBL" id="KAF2123370.1"/>
    </source>
</evidence>
<keyword evidence="2" id="KW-1185">Reference proteome</keyword>